<organism evidence="3 4">
    <name type="scientific">Aldrovandia affinis</name>
    <dbReference type="NCBI Taxonomy" id="143900"/>
    <lineage>
        <taxon>Eukaryota</taxon>
        <taxon>Metazoa</taxon>
        <taxon>Chordata</taxon>
        <taxon>Craniata</taxon>
        <taxon>Vertebrata</taxon>
        <taxon>Euteleostomi</taxon>
        <taxon>Actinopterygii</taxon>
        <taxon>Neopterygii</taxon>
        <taxon>Teleostei</taxon>
        <taxon>Notacanthiformes</taxon>
        <taxon>Halosauridae</taxon>
        <taxon>Aldrovandia</taxon>
    </lineage>
</organism>
<keyword evidence="1" id="KW-0234">DNA repair</keyword>
<dbReference type="GO" id="GO:0006281">
    <property type="term" value="P:DNA repair"/>
    <property type="evidence" value="ECO:0007669"/>
    <property type="project" value="UniProtKB-KW"/>
</dbReference>
<dbReference type="PANTHER" id="PTHR47642">
    <property type="entry name" value="ATP-DEPENDENT DNA HELICASE"/>
    <property type="match status" value="1"/>
</dbReference>
<comment type="similarity">
    <text evidence="1">Belongs to the helicase family.</text>
</comment>
<proteinExistence type="inferred from homology"/>
<keyword evidence="1" id="KW-0233">DNA recombination</keyword>
<dbReference type="Gene3D" id="3.40.50.300">
    <property type="entry name" value="P-loop containing nucleotide triphosphate hydrolases"/>
    <property type="match status" value="1"/>
</dbReference>
<dbReference type="Proteomes" id="UP001221898">
    <property type="component" value="Unassembled WGS sequence"/>
</dbReference>
<dbReference type="EC" id="5.6.2.3" evidence="1"/>
<dbReference type="Pfam" id="PF05970">
    <property type="entry name" value="PIF1"/>
    <property type="match status" value="1"/>
</dbReference>
<dbReference type="SUPFAM" id="SSF52540">
    <property type="entry name" value="P-loop containing nucleoside triphosphate hydrolases"/>
    <property type="match status" value="2"/>
</dbReference>
<dbReference type="InterPro" id="IPR027417">
    <property type="entry name" value="P-loop_NTPase"/>
</dbReference>
<keyword evidence="1" id="KW-0227">DNA damage</keyword>
<reference evidence="3" key="1">
    <citation type="journal article" date="2023" name="Science">
        <title>Genome structures resolve the early diversification of teleost fishes.</title>
        <authorList>
            <person name="Parey E."/>
            <person name="Louis A."/>
            <person name="Montfort J."/>
            <person name="Bouchez O."/>
            <person name="Roques C."/>
            <person name="Iampietro C."/>
            <person name="Lluch J."/>
            <person name="Castinel A."/>
            <person name="Donnadieu C."/>
            <person name="Desvignes T."/>
            <person name="Floi Bucao C."/>
            <person name="Jouanno E."/>
            <person name="Wen M."/>
            <person name="Mejri S."/>
            <person name="Dirks R."/>
            <person name="Jansen H."/>
            <person name="Henkel C."/>
            <person name="Chen W.J."/>
            <person name="Zahm M."/>
            <person name="Cabau C."/>
            <person name="Klopp C."/>
            <person name="Thompson A.W."/>
            <person name="Robinson-Rechavi M."/>
            <person name="Braasch I."/>
            <person name="Lecointre G."/>
            <person name="Bobe J."/>
            <person name="Postlethwait J.H."/>
            <person name="Berthelot C."/>
            <person name="Roest Crollius H."/>
            <person name="Guiguen Y."/>
        </authorList>
    </citation>
    <scope>NUCLEOTIDE SEQUENCE</scope>
    <source>
        <strain evidence="3">NC1722</strain>
    </source>
</reference>
<keyword evidence="1" id="KW-0347">Helicase</keyword>
<dbReference type="PANTHER" id="PTHR47642:SF5">
    <property type="entry name" value="ATP-DEPENDENT DNA HELICASE"/>
    <property type="match status" value="1"/>
</dbReference>
<accession>A0AAD7R9G9</accession>
<dbReference type="GO" id="GO:0016787">
    <property type="term" value="F:hydrolase activity"/>
    <property type="evidence" value="ECO:0007669"/>
    <property type="project" value="UniProtKB-KW"/>
</dbReference>
<keyword evidence="1" id="KW-0378">Hydrolase</keyword>
<evidence type="ECO:0000313" key="4">
    <source>
        <dbReference type="Proteomes" id="UP001221898"/>
    </source>
</evidence>
<gene>
    <name evidence="3" type="ORF">AAFF_G00290940</name>
</gene>
<keyword evidence="1" id="KW-0547">Nucleotide-binding</keyword>
<keyword evidence="1" id="KW-0067">ATP-binding</keyword>
<evidence type="ECO:0000259" key="2">
    <source>
        <dbReference type="Pfam" id="PF05970"/>
    </source>
</evidence>
<dbReference type="GO" id="GO:0006310">
    <property type="term" value="P:DNA recombination"/>
    <property type="evidence" value="ECO:0007669"/>
    <property type="project" value="UniProtKB-KW"/>
</dbReference>
<dbReference type="EMBL" id="JAINUG010000408">
    <property type="protein sequence ID" value="KAJ8372308.1"/>
    <property type="molecule type" value="Genomic_DNA"/>
</dbReference>
<comment type="caution">
    <text evidence="3">The sequence shown here is derived from an EMBL/GenBank/DDBJ whole genome shotgun (WGS) entry which is preliminary data.</text>
</comment>
<sequence>MGPDEEDVWMSGLPDKTDDELKSEYYLTYEDFYNRDRGGSVKQYVDFNRKRYEGQGKEIEKALKQLEKQGSVLNAWNTFAPEVEVDRLECVAQRQAIHPDEHEEQDQIPDYEVHALYSGAIDAPKLSPDFVRSMYRSFNETQAFRDEVDMSQPAVLLTAFTGTAAFNISGKTLHSVLKLLRNLRPPYQGLGNALDEVRAALSNAEILIIDEISMVSKELFAYVHWRFQQIKGNRKPFGGMSVLAVGDFYQLPPVGKAKQLCVCEGDVLDLWKDFQMVNLTEIMRQKDDHAFAQLLNRIRTKKKTDPLSVDDAALLTQAVAKIKDCPPDVLHIFAMNKEVDADNAATVTALRLQVINIPAEDYRKDPRTGGMVILTDLKGNSRDLPDNIQAAQGARVMVTRNLDTEDGIVNGTFGTIANIVPIAGCGPTTVKLIGLQLDNPTAGQKFRRKIAGRPMTWCTSKGSRNK</sequence>
<dbReference type="InterPro" id="IPR051055">
    <property type="entry name" value="PIF1_helicase"/>
</dbReference>
<dbReference type="InterPro" id="IPR010285">
    <property type="entry name" value="DNA_helicase_pif1-like_DEAD"/>
</dbReference>
<name>A0AAD7R9G9_9TELE</name>
<comment type="cofactor">
    <cofactor evidence="1">
        <name>Mg(2+)</name>
        <dbReference type="ChEBI" id="CHEBI:18420"/>
    </cofactor>
</comment>
<comment type="catalytic activity">
    <reaction evidence="1">
        <text>ATP + H2O = ADP + phosphate + H(+)</text>
        <dbReference type="Rhea" id="RHEA:13065"/>
        <dbReference type="ChEBI" id="CHEBI:15377"/>
        <dbReference type="ChEBI" id="CHEBI:15378"/>
        <dbReference type="ChEBI" id="CHEBI:30616"/>
        <dbReference type="ChEBI" id="CHEBI:43474"/>
        <dbReference type="ChEBI" id="CHEBI:456216"/>
        <dbReference type="EC" id="5.6.2.3"/>
    </reaction>
</comment>
<dbReference type="GO" id="GO:0005524">
    <property type="term" value="F:ATP binding"/>
    <property type="evidence" value="ECO:0007669"/>
    <property type="project" value="UniProtKB-KW"/>
</dbReference>
<protein>
    <recommendedName>
        <fullName evidence="1">ATP-dependent DNA helicase</fullName>
        <ecNumber evidence="1">5.6.2.3</ecNumber>
    </recommendedName>
</protein>
<evidence type="ECO:0000256" key="1">
    <source>
        <dbReference type="RuleBase" id="RU363044"/>
    </source>
</evidence>
<keyword evidence="4" id="KW-1185">Reference proteome</keyword>
<evidence type="ECO:0000313" key="3">
    <source>
        <dbReference type="EMBL" id="KAJ8372308.1"/>
    </source>
</evidence>
<dbReference type="GO" id="GO:0043139">
    <property type="term" value="F:5'-3' DNA helicase activity"/>
    <property type="evidence" value="ECO:0007669"/>
    <property type="project" value="UniProtKB-EC"/>
</dbReference>
<dbReference type="GO" id="GO:0000723">
    <property type="term" value="P:telomere maintenance"/>
    <property type="evidence" value="ECO:0007669"/>
    <property type="project" value="InterPro"/>
</dbReference>
<dbReference type="AlphaFoldDB" id="A0AAD7R9G9"/>
<feature type="domain" description="DNA helicase Pif1-like DEAD-box helicase" evidence="2">
    <location>
        <begin position="150"/>
        <end position="299"/>
    </location>
</feature>